<dbReference type="CDD" id="cd00038">
    <property type="entry name" value="CAP_ED"/>
    <property type="match status" value="1"/>
</dbReference>
<dbReference type="InterPro" id="IPR018490">
    <property type="entry name" value="cNMP-bd_dom_sf"/>
</dbReference>
<keyword evidence="3" id="KW-1185">Reference proteome</keyword>
<dbReference type="Proteomes" id="UP001560573">
    <property type="component" value="Unassembled WGS sequence"/>
</dbReference>
<dbReference type="EMBL" id="JAULBC010000002">
    <property type="protein sequence ID" value="MEX6687044.1"/>
    <property type="molecule type" value="Genomic_DNA"/>
</dbReference>
<dbReference type="PROSITE" id="PS50042">
    <property type="entry name" value="CNMP_BINDING_3"/>
    <property type="match status" value="1"/>
</dbReference>
<feature type="domain" description="Cyclic nucleotide-binding" evidence="1">
    <location>
        <begin position="17"/>
        <end position="108"/>
    </location>
</feature>
<protein>
    <submittedName>
        <fullName evidence="2">Crp/Fnr family transcriptional regulator</fullName>
    </submittedName>
</protein>
<sequence length="193" mass="22786">MFDLLLQNIKSKIQCTPEEESRIVTFFTEKQLRKRQFMLHEGDVCKCTIFVTRGCLRLYALDENEGEHIIQFAPENWWMTDMYSFLSGEPSAYNIDAVEDAQLLTIDRVTQDALFESVPSMEKYFRILLQRNFVASQKRIAESMYSSIEDRYINLQKMYPDIIQRVPQRMIASYLGVTPEFLSKTRSRITHKK</sequence>
<dbReference type="RefSeq" id="WP_369328447.1">
    <property type="nucleotide sequence ID" value="NZ_JAULBC010000002.1"/>
</dbReference>
<evidence type="ECO:0000313" key="2">
    <source>
        <dbReference type="EMBL" id="MEX6687044.1"/>
    </source>
</evidence>
<dbReference type="InterPro" id="IPR014710">
    <property type="entry name" value="RmlC-like_jellyroll"/>
</dbReference>
<comment type="caution">
    <text evidence="2">The sequence shown here is derived from an EMBL/GenBank/DDBJ whole genome shotgun (WGS) entry which is preliminary data.</text>
</comment>
<dbReference type="SUPFAM" id="SSF51206">
    <property type="entry name" value="cAMP-binding domain-like"/>
    <property type="match status" value="1"/>
</dbReference>
<name>A0ABV3ZCW1_9BACT</name>
<organism evidence="2 3">
    <name type="scientific">Danxiaibacter flavus</name>
    <dbReference type="NCBI Taxonomy" id="3049108"/>
    <lineage>
        <taxon>Bacteria</taxon>
        <taxon>Pseudomonadati</taxon>
        <taxon>Bacteroidota</taxon>
        <taxon>Chitinophagia</taxon>
        <taxon>Chitinophagales</taxon>
        <taxon>Chitinophagaceae</taxon>
        <taxon>Danxiaibacter</taxon>
    </lineage>
</organism>
<gene>
    <name evidence="2" type="ORF">QTN47_06040</name>
</gene>
<dbReference type="InterPro" id="IPR000595">
    <property type="entry name" value="cNMP-bd_dom"/>
</dbReference>
<reference evidence="2 3" key="1">
    <citation type="submission" date="2023-07" db="EMBL/GenBank/DDBJ databases">
        <authorList>
            <person name="Lian W.-H."/>
        </authorList>
    </citation>
    <scope>NUCLEOTIDE SEQUENCE [LARGE SCALE GENOMIC DNA]</scope>
    <source>
        <strain evidence="2 3">SYSU DXS3180</strain>
    </source>
</reference>
<evidence type="ECO:0000313" key="3">
    <source>
        <dbReference type="Proteomes" id="UP001560573"/>
    </source>
</evidence>
<accession>A0ABV3ZCW1</accession>
<dbReference type="Pfam" id="PF00027">
    <property type="entry name" value="cNMP_binding"/>
    <property type="match status" value="1"/>
</dbReference>
<dbReference type="Gene3D" id="2.60.120.10">
    <property type="entry name" value="Jelly Rolls"/>
    <property type="match status" value="1"/>
</dbReference>
<proteinExistence type="predicted"/>
<evidence type="ECO:0000259" key="1">
    <source>
        <dbReference type="PROSITE" id="PS50042"/>
    </source>
</evidence>